<accession>A0A973W0L9</accession>
<dbReference type="AlphaFoldDB" id="A0A973W0L9"/>
<gene>
    <name evidence="1" type="ORF">HAP48_018860</name>
</gene>
<name>A0A973W0L9_9BRAD</name>
<reference evidence="1" key="1">
    <citation type="submission" date="2020-06" db="EMBL/GenBank/DDBJ databases">
        <title>Whole Genome Sequence of Bradyrhizobium sp. Strain 1S1.</title>
        <authorList>
            <person name="Bromfield E.S.P."/>
            <person name="Cloutier S."/>
        </authorList>
    </citation>
    <scope>NUCLEOTIDE SEQUENCE [LARGE SCALE GENOMIC DNA]</scope>
    <source>
        <strain evidence="1">1S1</strain>
    </source>
</reference>
<sequence length="62" mass="6756">MSDKSIASVGRALAAALLVEARSLPMTAEVAKLWKRNEGEIVALSDELVEAYRTEILEALRV</sequence>
<protein>
    <submittedName>
        <fullName evidence="1">Uncharacterized protein</fullName>
    </submittedName>
</protein>
<proteinExistence type="predicted"/>
<evidence type="ECO:0000313" key="1">
    <source>
        <dbReference type="EMBL" id="NVI44975.1"/>
    </source>
</evidence>
<dbReference type="EMBL" id="JAAOLE020000001">
    <property type="protein sequence ID" value="NVI44975.1"/>
    <property type="molecule type" value="Genomic_DNA"/>
</dbReference>
<organism evidence="1">
    <name type="scientific">Bradyrhizobium septentrionale</name>
    <dbReference type="NCBI Taxonomy" id="1404411"/>
    <lineage>
        <taxon>Bacteria</taxon>
        <taxon>Pseudomonadati</taxon>
        <taxon>Pseudomonadota</taxon>
        <taxon>Alphaproteobacteria</taxon>
        <taxon>Hyphomicrobiales</taxon>
        <taxon>Nitrobacteraceae</taxon>
        <taxon>Bradyrhizobium</taxon>
    </lineage>
</organism>
<comment type="caution">
    <text evidence="1">The sequence shown here is derived from an EMBL/GenBank/DDBJ whole genome shotgun (WGS) entry which is preliminary data.</text>
</comment>
<dbReference type="RefSeq" id="WP_166204396.1">
    <property type="nucleotide sequence ID" value="NZ_CP088285.1"/>
</dbReference>